<comment type="caution">
    <text evidence="1">The sequence shown here is derived from an EMBL/GenBank/DDBJ whole genome shotgun (WGS) entry which is preliminary data.</text>
</comment>
<dbReference type="Gene3D" id="3.40.30.10">
    <property type="entry name" value="Glutaredoxin"/>
    <property type="match status" value="1"/>
</dbReference>
<dbReference type="CDD" id="cd03025">
    <property type="entry name" value="DsbA_FrnE_like"/>
    <property type="match status" value="1"/>
</dbReference>
<dbReference type="RefSeq" id="WP_148752488.1">
    <property type="nucleotide sequence ID" value="NZ_VSSR01000029.1"/>
</dbReference>
<reference evidence="1 2" key="1">
    <citation type="submission" date="2019-08" db="EMBL/GenBank/DDBJ databases">
        <title>Bradyrhizobium hipponensis sp. nov., a rhizobium isolated from a Lupinus angustifolius root nodule in Tunisia.</title>
        <authorList>
            <person name="Off K."/>
            <person name="Rejili M."/>
            <person name="Mars M."/>
            <person name="Brachmann A."/>
            <person name="Marin M."/>
        </authorList>
    </citation>
    <scope>NUCLEOTIDE SEQUENCE [LARGE SCALE GENOMIC DNA]</scope>
    <source>
        <strain evidence="1 2">CTAW11</strain>
    </source>
</reference>
<dbReference type="Proteomes" id="UP000324853">
    <property type="component" value="Unassembled WGS sequence"/>
</dbReference>
<dbReference type="InterPro" id="IPR036249">
    <property type="entry name" value="Thioredoxin-like_sf"/>
</dbReference>
<proteinExistence type="predicted"/>
<name>A0A5S4WP49_9BRAD</name>
<sequence length="210" mass="22702">MRITYLFDPLCGWCYGAGPVLDQLARLADTRLELAPTGMFAGEAARPMDQHFAAYAWQNDRRIARLTGQAFTEPYRNQILSNIGGMFDSAPATLGLVAVGLAEPARELEALKLLQRARYVDGRDNSSLQVVADVLDEAQFTDAAGRVRAPDDAILAAYRGRVEAARSEMARFAVDGVPALVAGEGAGRRLLSSSLLFGRFDLLAAQLRAA</sequence>
<organism evidence="1 2">
    <name type="scientific">Bradyrhizobium cytisi</name>
    <dbReference type="NCBI Taxonomy" id="515489"/>
    <lineage>
        <taxon>Bacteria</taxon>
        <taxon>Pseudomonadati</taxon>
        <taxon>Pseudomonadota</taxon>
        <taxon>Alphaproteobacteria</taxon>
        <taxon>Hyphomicrobiales</taxon>
        <taxon>Nitrobacteraceae</taxon>
        <taxon>Bradyrhizobium</taxon>
    </lineage>
</organism>
<gene>
    <name evidence="1" type="ORF">FXB38_18895</name>
</gene>
<evidence type="ECO:0000313" key="2">
    <source>
        <dbReference type="Proteomes" id="UP000324853"/>
    </source>
</evidence>
<protein>
    <submittedName>
        <fullName evidence="1">DsbA family protein</fullName>
    </submittedName>
</protein>
<dbReference type="EMBL" id="VSSR01000029">
    <property type="protein sequence ID" value="TYL83333.1"/>
    <property type="molecule type" value="Genomic_DNA"/>
</dbReference>
<dbReference type="OrthoDB" id="9813770at2"/>
<keyword evidence="2" id="KW-1185">Reference proteome</keyword>
<evidence type="ECO:0000313" key="1">
    <source>
        <dbReference type="EMBL" id="TYL83333.1"/>
    </source>
</evidence>
<dbReference type="SUPFAM" id="SSF52833">
    <property type="entry name" value="Thioredoxin-like"/>
    <property type="match status" value="1"/>
</dbReference>
<accession>A0A5S4WP49</accession>
<dbReference type="AlphaFoldDB" id="A0A5S4WP49"/>